<dbReference type="InterPro" id="IPR029063">
    <property type="entry name" value="SAM-dependent_MTases_sf"/>
</dbReference>
<dbReference type="CDD" id="cd02440">
    <property type="entry name" value="AdoMet_MTases"/>
    <property type="match status" value="1"/>
</dbReference>
<feature type="domain" description="Methyltransferase small" evidence="1">
    <location>
        <begin position="64"/>
        <end position="179"/>
    </location>
</feature>
<comment type="caution">
    <text evidence="2">The sequence shown here is derived from an EMBL/GenBank/DDBJ whole genome shotgun (WGS) entry which is preliminary data.</text>
</comment>
<keyword evidence="2" id="KW-0489">Methyltransferase</keyword>
<evidence type="ECO:0000313" key="2">
    <source>
        <dbReference type="EMBL" id="HIH09389.1"/>
    </source>
</evidence>
<dbReference type="Gene3D" id="3.40.50.150">
    <property type="entry name" value="Vaccinia Virus protein VP39"/>
    <property type="match status" value="1"/>
</dbReference>
<dbReference type="EMBL" id="DUGC01000034">
    <property type="protein sequence ID" value="HIH09389.1"/>
    <property type="molecule type" value="Genomic_DNA"/>
</dbReference>
<proteinExistence type="predicted"/>
<dbReference type="InterPro" id="IPR007848">
    <property type="entry name" value="Small_mtfrase_dom"/>
</dbReference>
<dbReference type="AlphaFoldDB" id="A0A7J4IYP0"/>
<dbReference type="GO" id="GO:0032259">
    <property type="term" value="P:methylation"/>
    <property type="evidence" value="ECO:0007669"/>
    <property type="project" value="UniProtKB-KW"/>
</dbReference>
<accession>A0A7J4IYP0</accession>
<dbReference type="SUPFAM" id="SSF53335">
    <property type="entry name" value="S-adenosyl-L-methionine-dependent methyltransferases"/>
    <property type="match status" value="1"/>
</dbReference>
<name>A0A7J4IYP0_9ARCH</name>
<dbReference type="Pfam" id="PF05175">
    <property type="entry name" value="MTS"/>
    <property type="match status" value="1"/>
</dbReference>
<evidence type="ECO:0000259" key="1">
    <source>
        <dbReference type="Pfam" id="PF05175"/>
    </source>
</evidence>
<dbReference type="GO" id="GO:0008168">
    <property type="term" value="F:methyltransferase activity"/>
    <property type="evidence" value="ECO:0007669"/>
    <property type="project" value="UniProtKB-KW"/>
</dbReference>
<protein>
    <submittedName>
        <fullName evidence="2">Methyltransferase</fullName>
    </submittedName>
</protein>
<gene>
    <name evidence="2" type="ORF">HA254_01845</name>
</gene>
<organism evidence="2 3">
    <name type="scientific">Candidatus Iainarchaeum sp</name>
    <dbReference type="NCBI Taxonomy" id="3101447"/>
    <lineage>
        <taxon>Archaea</taxon>
        <taxon>Candidatus Iainarchaeota</taxon>
        <taxon>Candidatus Iainarchaeia</taxon>
        <taxon>Candidatus Iainarchaeales</taxon>
        <taxon>Candidatus Iainarchaeaceae</taxon>
        <taxon>Candidatus Iainarchaeum</taxon>
    </lineage>
</organism>
<keyword evidence="2" id="KW-0808">Transferase</keyword>
<sequence length="222" mass="24645">MDSKKRRKAQKGHKIQFFSDITRKFYQLWPTKTVPALRINAVPMHRFAKVDPAEHTRRIIEAAKPSGKVLDICTGLGYSAIAAAKIRNVREVSTIEKDSEVLHIAKLNEASAELFKNPKIKIIEGDATQKIREFAGGSFDSVIHDPPTFVVAPELYTAAFCQELYRVLKIGGRLWFYAAEPGKAGARGNASGLSERIIRNLQLAGFKDTRHDGASTGIIARK</sequence>
<dbReference type="Proteomes" id="UP000565078">
    <property type="component" value="Unassembled WGS sequence"/>
</dbReference>
<reference evidence="3" key="1">
    <citation type="journal article" date="2020" name="bioRxiv">
        <title>A rank-normalized archaeal taxonomy based on genome phylogeny resolves widespread incomplete and uneven classifications.</title>
        <authorList>
            <person name="Rinke C."/>
            <person name="Chuvochina M."/>
            <person name="Mussig A.J."/>
            <person name="Chaumeil P.-A."/>
            <person name="Waite D.W."/>
            <person name="Whitman W.B."/>
            <person name="Parks D.H."/>
            <person name="Hugenholtz P."/>
        </authorList>
    </citation>
    <scope>NUCLEOTIDE SEQUENCE [LARGE SCALE GENOMIC DNA]</scope>
</reference>
<evidence type="ECO:0000313" key="3">
    <source>
        <dbReference type="Proteomes" id="UP000565078"/>
    </source>
</evidence>